<reference evidence="3" key="1">
    <citation type="submission" date="2018-08" db="EMBL/GenBank/DDBJ databases">
        <title>Genome of Lactobacillus sp. HBUAS52074.</title>
        <authorList>
            <person name="Guo Z."/>
            <person name="Zhang Z.D."/>
        </authorList>
    </citation>
    <scope>NUCLEOTIDE SEQUENCE [LARGE SCALE GENOMIC DNA]</scope>
    <source>
        <strain evidence="3">HBUAS52074</strain>
    </source>
</reference>
<dbReference type="OrthoDB" id="2208849at2"/>
<dbReference type="EMBL" id="CP031933">
    <property type="protein sequence ID" value="AYE38263.1"/>
    <property type="molecule type" value="Genomic_DNA"/>
</dbReference>
<proteinExistence type="predicted"/>
<dbReference type="KEGG" id="lzh:D1B17_06300"/>
<feature type="transmembrane region" description="Helical" evidence="1">
    <location>
        <begin position="53"/>
        <end position="79"/>
    </location>
</feature>
<gene>
    <name evidence="2" type="ORF">D1B17_06300</name>
</gene>
<feature type="transmembrane region" description="Helical" evidence="1">
    <location>
        <begin position="191"/>
        <end position="213"/>
    </location>
</feature>
<feature type="transmembrane region" description="Helical" evidence="1">
    <location>
        <begin position="151"/>
        <end position="171"/>
    </location>
</feature>
<dbReference type="AlphaFoldDB" id="A0A386PUC8"/>
<sequence length="228" mass="25739">MLRLAIWQFRYSWKSWIGSLILFGAAGFVIGFTMIGVGSSISAKVNYGNYNPVVLFTTPVIFGLITLILIISGITRLLINKFKSNYKLWSILGADSTQLAMLIGVQMGLMGMIGGPFGYFLAYPVVKKFYYWVRTNPGMTKFPMIDMKMQLSSLIITMVVLGLTVGILGLISARKIFSNIRHGHVLIKRVLLVLTWIWITAVYSGTIYVYSLFLRNLEVSWNYLEVLH</sequence>
<feature type="transmembrane region" description="Helical" evidence="1">
    <location>
        <begin position="20"/>
        <end position="41"/>
    </location>
</feature>
<keyword evidence="3" id="KW-1185">Reference proteome</keyword>
<dbReference type="Proteomes" id="UP000267208">
    <property type="component" value="Chromosome"/>
</dbReference>
<keyword evidence="1" id="KW-1133">Transmembrane helix</keyword>
<keyword evidence="1" id="KW-0472">Membrane</keyword>
<feature type="transmembrane region" description="Helical" evidence="1">
    <location>
        <begin position="99"/>
        <end position="122"/>
    </location>
</feature>
<evidence type="ECO:0000256" key="1">
    <source>
        <dbReference type="SAM" id="Phobius"/>
    </source>
</evidence>
<accession>A0A386PUC8</accession>
<evidence type="ECO:0000313" key="3">
    <source>
        <dbReference type="Proteomes" id="UP000267208"/>
    </source>
</evidence>
<evidence type="ECO:0000313" key="2">
    <source>
        <dbReference type="EMBL" id="AYE38263.1"/>
    </source>
</evidence>
<name>A0A386PUC8_9LACO</name>
<protein>
    <submittedName>
        <fullName evidence="2">FtsX-like permease family protein</fullName>
    </submittedName>
</protein>
<keyword evidence="1" id="KW-0812">Transmembrane</keyword>
<organism evidence="2 3">
    <name type="scientific">Companilactobacillus zhachilii</name>
    <dbReference type="NCBI Taxonomy" id="2304606"/>
    <lineage>
        <taxon>Bacteria</taxon>
        <taxon>Bacillati</taxon>
        <taxon>Bacillota</taxon>
        <taxon>Bacilli</taxon>
        <taxon>Lactobacillales</taxon>
        <taxon>Lactobacillaceae</taxon>
        <taxon>Companilactobacillus</taxon>
    </lineage>
</organism>